<name>A0A7R9HZE3_9NEOP</name>
<protein>
    <submittedName>
        <fullName evidence="1">Uncharacterized protein</fullName>
    </submittedName>
</protein>
<dbReference type="AlphaFoldDB" id="A0A7R9HZE3"/>
<evidence type="ECO:0000313" key="1">
    <source>
        <dbReference type="EMBL" id="CAD7441803.1"/>
    </source>
</evidence>
<gene>
    <name evidence="1" type="ORF">TBIB3V08_LOCUS4255</name>
</gene>
<organism evidence="1">
    <name type="scientific">Timema bartmani</name>
    <dbReference type="NCBI Taxonomy" id="61472"/>
    <lineage>
        <taxon>Eukaryota</taxon>
        <taxon>Metazoa</taxon>
        <taxon>Ecdysozoa</taxon>
        <taxon>Arthropoda</taxon>
        <taxon>Hexapoda</taxon>
        <taxon>Insecta</taxon>
        <taxon>Pterygota</taxon>
        <taxon>Neoptera</taxon>
        <taxon>Polyneoptera</taxon>
        <taxon>Phasmatodea</taxon>
        <taxon>Timematodea</taxon>
        <taxon>Timematoidea</taxon>
        <taxon>Timematidae</taxon>
        <taxon>Timema</taxon>
    </lineage>
</organism>
<reference evidence="1" key="1">
    <citation type="submission" date="2020-11" db="EMBL/GenBank/DDBJ databases">
        <authorList>
            <person name="Tran Van P."/>
        </authorList>
    </citation>
    <scope>NUCLEOTIDE SEQUENCE</scope>
</reference>
<dbReference type="EMBL" id="OD565448">
    <property type="protein sequence ID" value="CAD7441803.1"/>
    <property type="molecule type" value="Genomic_DNA"/>
</dbReference>
<sequence>MKLVSINCPREDMYVTKIINRGLKASDQDRMEGRPLYLSSALAQAAPPTLSTHITSYHITLACSDALRRGAQKQLPTLTCGDTTLSMGGWLRASQTTIDTSRLYKQGFGTSMTPFRVDDVIPMPLDKRIGGTGKYVVEGLFQLPEVVLDDSILRHVREKNGLRKAWQISRDPVDMANWRRKVHAVREMVQEYRKSVWEPVRAEKVPMADDEELDAVSRTKATY</sequence>
<proteinExistence type="predicted"/>
<accession>A0A7R9HZE3</accession>